<dbReference type="EMBL" id="JBFCZG010000002">
    <property type="protein sequence ID" value="KAL3425813.1"/>
    <property type="molecule type" value="Genomic_DNA"/>
</dbReference>
<feature type="region of interest" description="Disordered" evidence="1">
    <location>
        <begin position="232"/>
        <end position="256"/>
    </location>
</feature>
<feature type="region of interest" description="Disordered" evidence="1">
    <location>
        <begin position="300"/>
        <end position="331"/>
    </location>
</feature>
<proteinExistence type="predicted"/>
<name>A0ABR4PRK5_9HELO</name>
<evidence type="ECO:0000313" key="2">
    <source>
        <dbReference type="EMBL" id="KAL3425813.1"/>
    </source>
</evidence>
<feature type="compositionally biased region" description="Basic and acidic residues" evidence="1">
    <location>
        <begin position="163"/>
        <end position="181"/>
    </location>
</feature>
<keyword evidence="3" id="KW-1185">Reference proteome</keyword>
<accession>A0ABR4PRK5</accession>
<feature type="compositionally biased region" description="Basic and acidic residues" evidence="1">
    <location>
        <begin position="315"/>
        <end position="331"/>
    </location>
</feature>
<protein>
    <submittedName>
        <fullName evidence="2">Uncharacterized protein</fullName>
    </submittedName>
</protein>
<evidence type="ECO:0000313" key="3">
    <source>
        <dbReference type="Proteomes" id="UP001629113"/>
    </source>
</evidence>
<evidence type="ECO:0000256" key="1">
    <source>
        <dbReference type="SAM" id="MobiDB-lite"/>
    </source>
</evidence>
<feature type="region of interest" description="Disordered" evidence="1">
    <location>
        <begin position="149"/>
        <end position="202"/>
    </location>
</feature>
<gene>
    <name evidence="2" type="ORF">PVAG01_02604</name>
</gene>
<comment type="caution">
    <text evidence="2">The sequence shown here is derived from an EMBL/GenBank/DDBJ whole genome shotgun (WGS) entry which is preliminary data.</text>
</comment>
<reference evidence="2 3" key="1">
    <citation type="submission" date="2024-06" db="EMBL/GenBank/DDBJ databases">
        <title>Complete genome of Phlyctema vagabunda strain 19-DSS-EL-015.</title>
        <authorList>
            <person name="Fiorenzani C."/>
        </authorList>
    </citation>
    <scope>NUCLEOTIDE SEQUENCE [LARGE SCALE GENOMIC DNA]</scope>
    <source>
        <strain evidence="2 3">19-DSS-EL-015</strain>
    </source>
</reference>
<organism evidence="2 3">
    <name type="scientific">Phlyctema vagabunda</name>
    <dbReference type="NCBI Taxonomy" id="108571"/>
    <lineage>
        <taxon>Eukaryota</taxon>
        <taxon>Fungi</taxon>
        <taxon>Dikarya</taxon>
        <taxon>Ascomycota</taxon>
        <taxon>Pezizomycotina</taxon>
        <taxon>Leotiomycetes</taxon>
        <taxon>Helotiales</taxon>
        <taxon>Dermateaceae</taxon>
        <taxon>Phlyctema</taxon>
    </lineage>
</organism>
<dbReference type="Proteomes" id="UP001629113">
    <property type="component" value="Unassembled WGS sequence"/>
</dbReference>
<sequence>MANQSKVARDQFTSWEQQLSSLIDVHLHKATSMFVDLAHDVLCKPQISEGASHVDGQDKTHMQYLVVCDGLSRLIRQASPRVLYKHQQEINQVAESREFYVRHMKKLEVIRRKAQEQNIISLHPTKRRRIGPKTEDHEKNNEQVTRADYHAHIPQKNGTLTEVQEKEEKEKEEKEKKEKVVQKNGTLTEAQKKEKKAKATQKKEKELQQFYARFASLAPYFSKLEKKKRKKASRIAVEDAAADSPSATVEKEKEEVAQKNVMLTEERKKEKKEKELRQFYCSFASLRPYFSKLEKKRLSRIAAGDVASDSPSATVEKRENMNEQEQRGCQD</sequence>